<organism evidence="12">
    <name type="scientific">Schistosoma curassoni</name>
    <dbReference type="NCBI Taxonomy" id="6186"/>
    <lineage>
        <taxon>Eukaryota</taxon>
        <taxon>Metazoa</taxon>
        <taxon>Spiralia</taxon>
        <taxon>Lophotrochozoa</taxon>
        <taxon>Platyhelminthes</taxon>
        <taxon>Trematoda</taxon>
        <taxon>Digenea</taxon>
        <taxon>Strigeidida</taxon>
        <taxon>Schistosomatoidea</taxon>
        <taxon>Schistosomatidae</taxon>
        <taxon>Schistosoma</taxon>
    </lineage>
</organism>
<keyword evidence="2 9" id="KW-0240">DNA-directed RNA polymerase</keyword>
<gene>
    <name evidence="10" type="ORF">SCUD_LOCUS8581</name>
</gene>
<evidence type="ECO:0000313" key="11">
    <source>
        <dbReference type="Proteomes" id="UP000279833"/>
    </source>
</evidence>
<dbReference type="GO" id="GO:0046872">
    <property type="term" value="F:metal ion binding"/>
    <property type="evidence" value="ECO:0007669"/>
    <property type="project" value="UniProtKB-KW"/>
</dbReference>
<keyword evidence="6 9" id="KW-0235">DNA replication</keyword>
<evidence type="ECO:0000256" key="9">
    <source>
        <dbReference type="RuleBase" id="RU003514"/>
    </source>
</evidence>
<reference evidence="10 11" key="2">
    <citation type="submission" date="2018-11" db="EMBL/GenBank/DDBJ databases">
        <authorList>
            <consortium name="Pathogen Informatics"/>
        </authorList>
    </citation>
    <scope>NUCLEOTIDE SEQUENCE [LARGE SCALE GENOMIC DNA]</scope>
    <source>
        <strain evidence="10">Dakar</strain>
        <strain evidence="11">Dakar, Senegal</strain>
    </source>
</reference>
<keyword evidence="4 9" id="KW-0808">Transferase</keyword>
<sequence>MTLTVSSSPSFSSHWSSASKSATAAAITAFLSSSINEQPSFSWAFDTSMLSVCIPSPFGNLGSTVGEFALSTLHSSVFQNPHDVAPLSYTHQQIRLKIAKKLVSTYTMEKARSSNRTQRAPTQSHMMEKLWKMWQIGAAFLQLNDIWRTKQISTNIIVRMSNVDVHKVLLYGAETRRITTTIIKKVQVFLSKREFSFTLNGDIYLRYQSFDSSSDLRKDLVKLCPIKIDIGAVYSTSPRLHRSILSSSLKVNFLSVLLIISFGCLIEPYCVWVASVCSPSGQIPEWKELVFDIDLTDYDEVRYCCGEQSTSGSSICLRCWQLARSAVLCIDRALREDFGFQHLLWVYSGRRGVHCWVCDRSARHLDQTSRTAIAEYLTLVRGGNGKKTLTLEEMLMNTTLVFSIVMFIKITKNNIKAKDTFNWYKKPPTLTAGNFSKSYDSHSHGNIEPIFHPCVDAACDILMPRFTTYCSTTNGQNLFGNKKRLDKLLSFLPVELKDLRERLLDEWSTDTQENKEEVSTKRWNTLRKFLKENGRANVLKEIVLNFTYPRLDVNVSTGKVILLSYRSPIDLPDMVEPTGTYVPANIARLGHHDRQARPPRQGLNHLLKSPFCVHPKTGYICIPFNPQEVDKLDPFNVPTLNELVEQLSSVTNNDHDCGNNDENISSNDRHLLSFKNTSLRSSIEYFETFIKHVLKAENSCFNVNQAEGNSDSFKSIPVF</sequence>
<evidence type="ECO:0000256" key="7">
    <source>
        <dbReference type="ARBA" id="ARBA00022723"/>
    </source>
</evidence>
<dbReference type="STRING" id="6186.A0A183K0S0"/>
<evidence type="ECO:0000256" key="3">
    <source>
        <dbReference type="ARBA" id="ARBA00022515"/>
    </source>
</evidence>
<evidence type="ECO:0000256" key="1">
    <source>
        <dbReference type="ARBA" id="ARBA00009762"/>
    </source>
</evidence>
<keyword evidence="3 9" id="KW-0639">Primosome</keyword>
<keyword evidence="8" id="KW-0804">Transcription</keyword>
<dbReference type="WBParaSite" id="SCUD_0000858301-mRNA-1">
    <property type="protein sequence ID" value="SCUD_0000858301-mRNA-1"/>
    <property type="gene ID" value="SCUD_0000858301"/>
</dbReference>
<comment type="similarity">
    <text evidence="1 9">Belongs to the eukaryotic-type primase small subunit family.</text>
</comment>
<dbReference type="InterPro" id="IPR002755">
    <property type="entry name" value="DNA_primase_S"/>
</dbReference>
<protein>
    <recommendedName>
        <fullName evidence="9">DNA primase</fullName>
        <ecNumber evidence="9">2.7.7.-</ecNumber>
    </recommendedName>
</protein>
<dbReference type="EC" id="2.7.7.-" evidence="9"/>
<accession>A0A183K0S0</accession>
<evidence type="ECO:0000313" key="10">
    <source>
        <dbReference type="EMBL" id="VDP31516.1"/>
    </source>
</evidence>
<dbReference type="Proteomes" id="UP000279833">
    <property type="component" value="Unassembled WGS sequence"/>
</dbReference>
<keyword evidence="7" id="KW-0479">Metal-binding</keyword>
<keyword evidence="11" id="KW-1185">Reference proteome</keyword>
<evidence type="ECO:0000256" key="6">
    <source>
        <dbReference type="ARBA" id="ARBA00022705"/>
    </source>
</evidence>
<evidence type="ECO:0000313" key="12">
    <source>
        <dbReference type="WBParaSite" id="SCUD_0000858301-mRNA-1"/>
    </source>
</evidence>
<dbReference type="Gene3D" id="3.90.920.10">
    <property type="entry name" value="DNA primase, PRIM domain"/>
    <property type="match status" value="2"/>
</dbReference>
<dbReference type="GO" id="GO:0006269">
    <property type="term" value="P:DNA replication, synthesis of primer"/>
    <property type="evidence" value="ECO:0007669"/>
    <property type="project" value="UniProtKB-KW"/>
</dbReference>
<dbReference type="Pfam" id="PF01896">
    <property type="entry name" value="DNA_primase_S"/>
    <property type="match status" value="1"/>
</dbReference>
<dbReference type="PANTHER" id="PTHR10536">
    <property type="entry name" value="DNA PRIMASE SMALL SUBUNIT"/>
    <property type="match status" value="1"/>
</dbReference>
<dbReference type="AlphaFoldDB" id="A0A183K0S0"/>
<evidence type="ECO:0000256" key="4">
    <source>
        <dbReference type="ARBA" id="ARBA00022679"/>
    </source>
</evidence>
<proteinExistence type="inferred from homology"/>
<dbReference type="CDD" id="cd04860">
    <property type="entry name" value="AE_Prim_S"/>
    <property type="match status" value="1"/>
</dbReference>
<dbReference type="SUPFAM" id="SSF56747">
    <property type="entry name" value="Prim-pol domain"/>
    <property type="match status" value="2"/>
</dbReference>
<dbReference type="EMBL" id="UZAK01032812">
    <property type="protein sequence ID" value="VDP31516.1"/>
    <property type="molecule type" value="Genomic_DNA"/>
</dbReference>
<name>A0A183K0S0_9TREM</name>
<dbReference type="GO" id="GO:0005658">
    <property type="term" value="C:alpha DNA polymerase:primase complex"/>
    <property type="evidence" value="ECO:0007669"/>
    <property type="project" value="UniProtKB-ARBA"/>
</dbReference>
<keyword evidence="5" id="KW-0548">Nucleotidyltransferase</keyword>
<evidence type="ECO:0000256" key="8">
    <source>
        <dbReference type="ARBA" id="ARBA00023163"/>
    </source>
</evidence>
<dbReference type="InterPro" id="IPR014052">
    <property type="entry name" value="DNA_primase_ssu_euk/arc"/>
</dbReference>
<evidence type="ECO:0000256" key="2">
    <source>
        <dbReference type="ARBA" id="ARBA00022478"/>
    </source>
</evidence>
<reference evidence="12" key="1">
    <citation type="submission" date="2016-06" db="UniProtKB">
        <authorList>
            <consortium name="WormBaseParasite"/>
        </authorList>
    </citation>
    <scope>IDENTIFICATION</scope>
</reference>
<dbReference type="GO" id="GO:0003899">
    <property type="term" value="F:DNA-directed RNA polymerase activity"/>
    <property type="evidence" value="ECO:0007669"/>
    <property type="project" value="InterPro"/>
</dbReference>
<evidence type="ECO:0000256" key="5">
    <source>
        <dbReference type="ARBA" id="ARBA00022695"/>
    </source>
</evidence>